<accession>A0A2A2DB53</accession>
<keyword evidence="3" id="KW-1185">Reference proteome</keyword>
<dbReference type="InterPro" id="IPR007278">
    <property type="entry name" value="DUF397"/>
</dbReference>
<sequence length="73" mass="7607">MTCPDLTTAKWRKSTYSGNGGGCVVIAEQYPGIMPIGDSKDLSRAPIIVTRGAFSSFVAAVSDSDSPLGKIRG</sequence>
<gene>
    <name evidence="2" type="ORF">CK936_11855</name>
</gene>
<dbReference type="EMBL" id="NSJV01000223">
    <property type="protein sequence ID" value="PAU48754.1"/>
    <property type="molecule type" value="Genomic_DNA"/>
</dbReference>
<dbReference type="AlphaFoldDB" id="A0A2A2DB53"/>
<name>A0A2A2DB53_9ACTN</name>
<feature type="domain" description="DUF397" evidence="1">
    <location>
        <begin position="9"/>
        <end position="61"/>
    </location>
</feature>
<reference evidence="2 3" key="1">
    <citation type="submission" date="2017-08" db="EMBL/GenBank/DDBJ databases">
        <title>Genome sequence of Streptomyces albireticuli NRRL B-1670.</title>
        <authorList>
            <person name="Graham D.E."/>
            <person name="Mahan K.M."/>
            <person name="Klingeman D.M."/>
            <person name="Hettich R.L."/>
            <person name="Parry R.J."/>
            <person name="Spain J.C."/>
        </authorList>
    </citation>
    <scope>NUCLEOTIDE SEQUENCE [LARGE SCALE GENOMIC DNA]</scope>
    <source>
        <strain evidence="2 3">NRRL B-1670</strain>
    </source>
</reference>
<dbReference type="Pfam" id="PF04149">
    <property type="entry name" value="DUF397"/>
    <property type="match status" value="1"/>
</dbReference>
<evidence type="ECO:0000313" key="3">
    <source>
        <dbReference type="Proteomes" id="UP000218944"/>
    </source>
</evidence>
<evidence type="ECO:0000259" key="1">
    <source>
        <dbReference type="Pfam" id="PF04149"/>
    </source>
</evidence>
<proteinExistence type="predicted"/>
<evidence type="ECO:0000313" key="2">
    <source>
        <dbReference type="EMBL" id="PAU48754.1"/>
    </source>
</evidence>
<protein>
    <submittedName>
        <fullName evidence="2">DUF397 domain-containing protein</fullName>
    </submittedName>
</protein>
<comment type="caution">
    <text evidence="2">The sequence shown here is derived from an EMBL/GenBank/DDBJ whole genome shotgun (WGS) entry which is preliminary data.</text>
</comment>
<dbReference type="Proteomes" id="UP000218944">
    <property type="component" value="Unassembled WGS sequence"/>
</dbReference>
<organism evidence="2 3">
    <name type="scientific">Streptomyces albireticuli</name>
    <dbReference type="NCBI Taxonomy" id="1940"/>
    <lineage>
        <taxon>Bacteria</taxon>
        <taxon>Bacillati</taxon>
        <taxon>Actinomycetota</taxon>
        <taxon>Actinomycetes</taxon>
        <taxon>Kitasatosporales</taxon>
        <taxon>Streptomycetaceae</taxon>
        <taxon>Streptomyces</taxon>
    </lineage>
</organism>